<keyword evidence="4" id="KW-1185">Reference proteome</keyword>
<accession>A0AAD8YD16</accession>
<sequence length="607" mass="70487">MVRIQPPRSGPRKSGLRKFGLFILFIFISQLPLYFFPYRSQHSFEPPVDYVGVQTMALVMNDVGAAPKKIVVLGENSSGVGYMTGVLKKAFGDDVAMMHETPQRRDMLEQTELDEIVERRDILWIMVTRSPCEWADEMINTKRRKCAESQITSKLCSVESTKDYYSMEWREEPEDKSGERIIASTLDEGVEHPEIFSMRFTRLFLMKQITEAIPRHVKIVQLNEFERNPNALIEDLEKEYLFQRTDYYNVYPASTNPQDITCMGVEEWELAQQRIDWTLEGYFGYTKLDCHLCRETLNPGTNLSNIYLLGERNSGTTFVSDTLAKAFDPPNNLGNKAEFFSAGIPVLLYKHMFRHDKMNATELAEIKRRDDILWVMVVRSPCDWAEAMMRKPYHFCSPKHPERCGPGTGTLWMNHNNIAGTDLLDFFTTIEWTDWAESTHFMRNEVVENGQVRTVDSYSISKPGVNFTYPNVFALRRHKLKLMKQIIDVVPHNVKFVRLNEFERGPSLFIDNTVKEFDLKVKADYTKPPPSSYSHTTTCLTPDEWDAAQIEIDWRLEAEFGFSPHDCRMCYGYNRSTRLYKRVIDQKKRGQQIQPDRFGGRNKAGKE</sequence>
<keyword evidence="2" id="KW-0812">Transmembrane</keyword>
<reference evidence="3" key="1">
    <citation type="submission" date="2023-06" db="EMBL/GenBank/DDBJ databases">
        <title>Survivors Of The Sea: Transcriptome response of Skeletonema marinoi to long-term dormancy.</title>
        <authorList>
            <person name="Pinder M.I.M."/>
            <person name="Kourtchenko O."/>
            <person name="Robertson E.K."/>
            <person name="Larsson T."/>
            <person name="Maumus F."/>
            <person name="Osuna-Cruz C.M."/>
            <person name="Vancaester E."/>
            <person name="Stenow R."/>
            <person name="Vandepoele K."/>
            <person name="Ploug H."/>
            <person name="Bruchert V."/>
            <person name="Godhe A."/>
            <person name="Topel M."/>
        </authorList>
    </citation>
    <scope>NUCLEOTIDE SEQUENCE</scope>
    <source>
        <strain evidence="3">R05AC</strain>
    </source>
</reference>
<name>A0AAD8YD16_9STRA</name>
<gene>
    <name evidence="3" type="ORF">QTG54_005911</name>
</gene>
<comment type="caution">
    <text evidence="3">The sequence shown here is derived from an EMBL/GenBank/DDBJ whole genome shotgun (WGS) entry which is preliminary data.</text>
</comment>
<keyword evidence="2" id="KW-0472">Membrane</keyword>
<feature type="transmembrane region" description="Helical" evidence="2">
    <location>
        <begin position="21"/>
        <end position="38"/>
    </location>
</feature>
<feature type="region of interest" description="Disordered" evidence="1">
    <location>
        <begin position="586"/>
        <end position="607"/>
    </location>
</feature>
<protein>
    <recommendedName>
        <fullName evidence="5">Sulfotransferase domain-containing protein</fullName>
    </recommendedName>
</protein>
<organism evidence="3 4">
    <name type="scientific">Skeletonema marinoi</name>
    <dbReference type="NCBI Taxonomy" id="267567"/>
    <lineage>
        <taxon>Eukaryota</taxon>
        <taxon>Sar</taxon>
        <taxon>Stramenopiles</taxon>
        <taxon>Ochrophyta</taxon>
        <taxon>Bacillariophyta</taxon>
        <taxon>Coscinodiscophyceae</taxon>
        <taxon>Thalassiosirophycidae</taxon>
        <taxon>Thalassiosirales</taxon>
        <taxon>Skeletonemataceae</taxon>
        <taxon>Skeletonema</taxon>
        <taxon>Skeletonema marinoi-dohrnii complex</taxon>
    </lineage>
</organism>
<evidence type="ECO:0000256" key="1">
    <source>
        <dbReference type="SAM" id="MobiDB-lite"/>
    </source>
</evidence>
<evidence type="ECO:0000313" key="3">
    <source>
        <dbReference type="EMBL" id="KAK1743290.1"/>
    </source>
</evidence>
<evidence type="ECO:0000313" key="4">
    <source>
        <dbReference type="Proteomes" id="UP001224775"/>
    </source>
</evidence>
<dbReference type="EMBL" id="JATAAI010000009">
    <property type="protein sequence ID" value="KAK1743290.1"/>
    <property type="molecule type" value="Genomic_DNA"/>
</dbReference>
<dbReference type="Proteomes" id="UP001224775">
    <property type="component" value="Unassembled WGS sequence"/>
</dbReference>
<evidence type="ECO:0008006" key="5">
    <source>
        <dbReference type="Google" id="ProtNLM"/>
    </source>
</evidence>
<dbReference type="AlphaFoldDB" id="A0AAD8YD16"/>
<evidence type="ECO:0000256" key="2">
    <source>
        <dbReference type="SAM" id="Phobius"/>
    </source>
</evidence>
<proteinExistence type="predicted"/>
<keyword evidence="2" id="KW-1133">Transmembrane helix</keyword>